<keyword evidence="7 14" id="KW-0548">Nucleotidyltransferase</keyword>
<evidence type="ECO:0000256" key="13">
    <source>
        <dbReference type="SAM" id="Phobius"/>
    </source>
</evidence>
<comment type="caution">
    <text evidence="14">The sequence shown here is derived from an EMBL/GenBank/DDBJ whole genome shotgun (WGS) entry which is preliminary data.</text>
</comment>
<evidence type="ECO:0000256" key="9">
    <source>
        <dbReference type="ARBA" id="ARBA00023098"/>
    </source>
</evidence>
<proteinExistence type="inferred from homology"/>
<sequence length="273" mass="28923">MKRILTAFVLIPLVVSVVFLGPYWLVTLVAAAASLLAGWEFLLISSARGARPPRVATLVAIALLFAANFFWPDKMTSAVGALSLALLVFCAFSSPMERVMEDAASAIFALIYTGLTMIALPLLFSSEDGKSLILFLLCGVWAGDIAALYAGRSLGRHKLAPVLSPNKTWEGAVGSLAGSLAITAVLYGLAFLLGQHDVEVLMYPGSIWRWLSVGALVNVAAQVGDLVESALKRSAGVKDSGTLLPGHGGMLDRIDALLLAAPVLWYAQVVQHF</sequence>
<dbReference type="EMBL" id="CABQ01000105">
    <property type="protein sequence ID" value="CBI07541.1"/>
    <property type="molecule type" value="Genomic_DNA"/>
</dbReference>
<dbReference type="PANTHER" id="PTHR46382">
    <property type="entry name" value="PHOSPHATIDATE CYTIDYLYLTRANSFERASE"/>
    <property type="match status" value="1"/>
</dbReference>
<dbReference type="GO" id="GO:0005886">
    <property type="term" value="C:plasma membrane"/>
    <property type="evidence" value="ECO:0007669"/>
    <property type="project" value="UniProtKB-SubCell"/>
</dbReference>
<accession>E6QJX4</accession>
<gene>
    <name evidence="14" type="primary">cdsA</name>
    <name evidence="14" type="ORF">CARN6_0891</name>
</gene>
<feature type="transmembrane region" description="Helical" evidence="13">
    <location>
        <begin position="172"/>
        <end position="195"/>
    </location>
</feature>
<comment type="subcellular location">
    <subcellularLocation>
        <location evidence="1">Cell membrane</location>
        <topology evidence="1">Multi-pass membrane protein</topology>
    </subcellularLocation>
</comment>
<dbReference type="GO" id="GO:0004605">
    <property type="term" value="F:phosphatidate cytidylyltransferase activity"/>
    <property type="evidence" value="ECO:0007669"/>
    <property type="project" value="UniProtKB-EC"/>
</dbReference>
<dbReference type="PANTHER" id="PTHR46382:SF1">
    <property type="entry name" value="PHOSPHATIDATE CYTIDYLYLTRANSFERASE"/>
    <property type="match status" value="1"/>
</dbReference>
<evidence type="ECO:0000256" key="8">
    <source>
        <dbReference type="ARBA" id="ARBA00022989"/>
    </source>
</evidence>
<feature type="transmembrane region" description="Helical" evidence="13">
    <location>
        <begin position="132"/>
        <end position="151"/>
    </location>
</feature>
<keyword evidence="4" id="KW-0444">Lipid biosynthesis</keyword>
<feature type="transmembrane region" description="Helical" evidence="13">
    <location>
        <begin position="77"/>
        <end position="94"/>
    </location>
</feature>
<evidence type="ECO:0000313" key="14">
    <source>
        <dbReference type="EMBL" id="CBI07541.1"/>
    </source>
</evidence>
<evidence type="ECO:0000256" key="7">
    <source>
        <dbReference type="ARBA" id="ARBA00022695"/>
    </source>
</evidence>
<keyword evidence="12" id="KW-1208">Phospholipid metabolism</keyword>
<evidence type="ECO:0000256" key="3">
    <source>
        <dbReference type="ARBA" id="ARBA00022475"/>
    </source>
</evidence>
<organism evidence="14">
    <name type="scientific">mine drainage metagenome</name>
    <dbReference type="NCBI Taxonomy" id="410659"/>
    <lineage>
        <taxon>unclassified sequences</taxon>
        <taxon>metagenomes</taxon>
        <taxon>ecological metagenomes</taxon>
    </lineage>
</organism>
<keyword evidence="10 13" id="KW-0472">Membrane</keyword>
<keyword evidence="3" id="KW-1003">Cell membrane</keyword>
<evidence type="ECO:0000256" key="10">
    <source>
        <dbReference type="ARBA" id="ARBA00023136"/>
    </source>
</evidence>
<dbReference type="PROSITE" id="PS01315">
    <property type="entry name" value="CDS"/>
    <property type="match status" value="1"/>
</dbReference>
<dbReference type="Pfam" id="PF01148">
    <property type="entry name" value="CTP_transf_1"/>
    <property type="match status" value="1"/>
</dbReference>
<keyword evidence="5 14" id="KW-0808">Transferase</keyword>
<evidence type="ECO:0000256" key="1">
    <source>
        <dbReference type="ARBA" id="ARBA00004651"/>
    </source>
</evidence>
<evidence type="ECO:0000256" key="6">
    <source>
        <dbReference type="ARBA" id="ARBA00022692"/>
    </source>
</evidence>
<name>E6QJX4_9ZZZZ</name>
<evidence type="ECO:0000256" key="2">
    <source>
        <dbReference type="ARBA" id="ARBA00010185"/>
    </source>
</evidence>
<evidence type="ECO:0000256" key="4">
    <source>
        <dbReference type="ARBA" id="ARBA00022516"/>
    </source>
</evidence>
<protein>
    <submittedName>
        <fullName evidence="14">CDP-diglyceride synthase</fullName>
        <ecNumber evidence="14">2.7.7.41</ecNumber>
    </submittedName>
</protein>
<feature type="transmembrane region" description="Helical" evidence="13">
    <location>
        <begin position="55"/>
        <end position="71"/>
    </location>
</feature>
<dbReference type="EC" id="2.7.7.41" evidence="14"/>
<evidence type="ECO:0000256" key="11">
    <source>
        <dbReference type="ARBA" id="ARBA00023209"/>
    </source>
</evidence>
<dbReference type="GO" id="GO:0016024">
    <property type="term" value="P:CDP-diacylglycerol biosynthetic process"/>
    <property type="evidence" value="ECO:0007669"/>
    <property type="project" value="TreeGrafter"/>
</dbReference>
<keyword evidence="8 13" id="KW-1133">Transmembrane helix</keyword>
<feature type="transmembrane region" description="Helical" evidence="13">
    <location>
        <begin position="106"/>
        <end position="126"/>
    </location>
</feature>
<dbReference type="AlphaFoldDB" id="E6QJX4"/>
<evidence type="ECO:0000256" key="5">
    <source>
        <dbReference type="ARBA" id="ARBA00022679"/>
    </source>
</evidence>
<keyword evidence="11" id="KW-0594">Phospholipid biosynthesis</keyword>
<keyword evidence="6 13" id="KW-0812">Transmembrane</keyword>
<comment type="similarity">
    <text evidence="2">Belongs to the CDS family.</text>
</comment>
<evidence type="ECO:0000256" key="12">
    <source>
        <dbReference type="ARBA" id="ARBA00023264"/>
    </source>
</evidence>
<dbReference type="InterPro" id="IPR000374">
    <property type="entry name" value="PC_trans"/>
</dbReference>
<keyword evidence="9" id="KW-0443">Lipid metabolism</keyword>
<reference evidence="14" key="1">
    <citation type="submission" date="2009-10" db="EMBL/GenBank/DDBJ databases">
        <title>Diversity of trophic interactions inside an arsenic-rich microbial ecosystem.</title>
        <authorList>
            <person name="Bertin P.N."/>
            <person name="Heinrich-Salmeron A."/>
            <person name="Pelletier E."/>
            <person name="Goulhen-Chollet F."/>
            <person name="Arsene-Ploetze F."/>
            <person name="Gallien S."/>
            <person name="Calteau A."/>
            <person name="Vallenet D."/>
            <person name="Casiot C."/>
            <person name="Chane-Woon-Ming B."/>
            <person name="Giloteaux L."/>
            <person name="Barakat M."/>
            <person name="Bonnefoy V."/>
            <person name="Bruneel O."/>
            <person name="Chandler M."/>
            <person name="Cleiss J."/>
            <person name="Duran R."/>
            <person name="Elbaz-Poulichet F."/>
            <person name="Fonknechten N."/>
            <person name="Lauga B."/>
            <person name="Mornico D."/>
            <person name="Ortet P."/>
            <person name="Schaeffer C."/>
            <person name="Siguier P."/>
            <person name="Alexander Thil Smith A."/>
            <person name="Van Dorsselaer A."/>
            <person name="Weissenbach J."/>
            <person name="Medigue C."/>
            <person name="Le Paslier D."/>
        </authorList>
    </citation>
    <scope>NUCLEOTIDE SEQUENCE</scope>
</reference>